<dbReference type="GO" id="GO:0003729">
    <property type="term" value="F:mRNA binding"/>
    <property type="evidence" value="ECO:0007669"/>
    <property type="project" value="UniProtKB-UniRule"/>
</dbReference>
<comment type="caution">
    <text evidence="4">The sequence shown here is derived from an EMBL/GenBank/DDBJ whole genome shotgun (WGS) entry which is preliminary data.</text>
</comment>
<protein>
    <recommendedName>
        <fullName evidence="1">YTH domain-containing family protein</fullName>
    </recommendedName>
</protein>
<dbReference type="GO" id="GO:1990247">
    <property type="term" value="F:N6-methyladenosine-containing RNA reader activity"/>
    <property type="evidence" value="ECO:0007669"/>
    <property type="project" value="UniProtKB-UniRule"/>
</dbReference>
<evidence type="ECO:0000256" key="1">
    <source>
        <dbReference type="RuleBase" id="RU369095"/>
    </source>
</evidence>
<dbReference type="CDD" id="cd21134">
    <property type="entry name" value="YTH"/>
    <property type="match status" value="1"/>
</dbReference>
<dbReference type="InterPro" id="IPR045168">
    <property type="entry name" value="YTH_prot"/>
</dbReference>
<evidence type="ECO:0000259" key="3">
    <source>
        <dbReference type="PROSITE" id="PS50882"/>
    </source>
</evidence>
<dbReference type="PANTHER" id="PTHR12357">
    <property type="entry name" value="YTH YT521-B HOMOLOGY DOMAIN-CONTAINING"/>
    <property type="match status" value="1"/>
</dbReference>
<dbReference type="Proteomes" id="UP000245207">
    <property type="component" value="Unassembled WGS sequence"/>
</dbReference>
<evidence type="ECO:0000256" key="2">
    <source>
        <dbReference type="SAM" id="MobiDB-lite"/>
    </source>
</evidence>
<feature type="domain" description="YTH" evidence="3">
    <location>
        <begin position="389"/>
        <end position="523"/>
    </location>
</feature>
<feature type="compositionally biased region" description="Polar residues" evidence="2">
    <location>
        <begin position="262"/>
        <end position="271"/>
    </location>
</feature>
<keyword evidence="1" id="KW-0694">RNA-binding</keyword>
<dbReference type="Pfam" id="PF04146">
    <property type="entry name" value="YTH"/>
    <property type="match status" value="1"/>
</dbReference>
<feature type="compositionally biased region" description="Basic and acidic residues" evidence="2">
    <location>
        <begin position="106"/>
        <end position="123"/>
    </location>
</feature>
<evidence type="ECO:0000313" key="4">
    <source>
        <dbReference type="EMBL" id="PWA85910.1"/>
    </source>
</evidence>
<feature type="region of interest" description="Disordered" evidence="2">
    <location>
        <begin position="103"/>
        <end position="130"/>
    </location>
</feature>
<organism evidence="4 5">
    <name type="scientific">Artemisia annua</name>
    <name type="common">Sweet wormwood</name>
    <dbReference type="NCBI Taxonomy" id="35608"/>
    <lineage>
        <taxon>Eukaryota</taxon>
        <taxon>Viridiplantae</taxon>
        <taxon>Streptophyta</taxon>
        <taxon>Embryophyta</taxon>
        <taxon>Tracheophyta</taxon>
        <taxon>Spermatophyta</taxon>
        <taxon>Magnoliopsida</taxon>
        <taxon>eudicotyledons</taxon>
        <taxon>Gunneridae</taxon>
        <taxon>Pentapetalae</taxon>
        <taxon>asterids</taxon>
        <taxon>campanulids</taxon>
        <taxon>Asterales</taxon>
        <taxon>Asteraceae</taxon>
        <taxon>Asteroideae</taxon>
        <taxon>Anthemideae</taxon>
        <taxon>Artemisiinae</taxon>
        <taxon>Artemisia</taxon>
    </lineage>
</organism>
<dbReference type="Gene3D" id="3.10.590.10">
    <property type="entry name" value="ph1033 like domains"/>
    <property type="match status" value="1"/>
</dbReference>
<keyword evidence="5" id="KW-1185">Reference proteome</keyword>
<dbReference type="InterPro" id="IPR007275">
    <property type="entry name" value="YTH_domain"/>
</dbReference>
<name>A0A2U1PJH4_ARTAN</name>
<reference evidence="4 5" key="1">
    <citation type="journal article" date="2018" name="Mol. Plant">
        <title>The genome of Artemisia annua provides insight into the evolution of Asteraceae family and artemisinin biosynthesis.</title>
        <authorList>
            <person name="Shen Q."/>
            <person name="Zhang L."/>
            <person name="Liao Z."/>
            <person name="Wang S."/>
            <person name="Yan T."/>
            <person name="Shi P."/>
            <person name="Liu M."/>
            <person name="Fu X."/>
            <person name="Pan Q."/>
            <person name="Wang Y."/>
            <person name="Lv Z."/>
            <person name="Lu X."/>
            <person name="Zhang F."/>
            <person name="Jiang W."/>
            <person name="Ma Y."/>
            <person name="Chen M."/>
            <person name="Hao X."/>
            <person name="Li L."/>
            <person name="Tang Y."/>
            <person name="Lv G."/>
            <person name="Zhou Y."/>
            <person name="Sun X."/>
            <person name="Brodelius P.E."/>
            <person name="Rose J.K.C."/>
            <person name="Tang K."/>
        </authorList>
    </citation>
    <scope>NUCLEOTIDE SEQUENCE [LARGE SCALE GENOMIC DNA]</scope>
    <source>
        <strain evidence="5">cv. Huhao1</strain>
        <tissue evidence="4">Leaf</tissue>
    </source>
</reference>
<dbReference type="GO" id="GO:0005737">
    <property type="term" value="C:cytoplasm"/>
    <property type="evidence" value="ECO:0007669"/>
    <property type="project" value="TreeGrafter"/>
</dbReference>
<dbReference type="EMBL" id="PKPP01001073">
    <property type="protein sequence ID" value="PWA85910.1"/>
    <property type="molecule type" value="Genomic_DNA"/>
</dbReference>
<proteinExistence type="inferred from homology"/>
<dbReference type="GO" id="GO:0061157">
    <property type="term" value="P:mRNA destabilization"/>
    <property type="evidence" value="ECO:0007669"/>
    <property type="project" value="TreeGrafter"/>
</dbReference>
<evidence type="ECO:0000313" key="5">
    <source>
        <dbReference type="Proteomes" id="UP000245207"/>
    </source>
</evidence>
<dbReference type="PROSITE" id="PS50882">
    <property type="entry name" value="YTH"/>
    <property type="match status" value="1"/>
</dbReference>
<dbReference type="OrthoDB" id="306690at2759"/>
<comment type="similarity">
    <text evidence="1">Belongs to the YTHDF family.</text>
</comment>
<comment type="function">
    <text evidence="1">Specifically recognizes and binds N6-methyladenosine (m6A)-containing RNAs, and regulates mRNA stability. M6A is a modification present at internal sites of mRNAs and some non-coding RNAs and plays a role in mRNA stability and processing.</text>
</comment>
<dbReference type="AlphaFoldDB" id="A0A2U1PJH4"/>
<accession>A0A2U1PJH4</accession>
<feature type="region of interest" description="Disordered" evidence="2">
    <location>
        <begin position="252"/>
        <end position="271"/>
    </location>
</feature>
<gene>
    <name evidence="4" type="ORF">CTI12_AA145770</name>
</gene>
<dbReference type="STRING" id="35608.A0A2U1PJH4"/>
<feature type="region of interest" description="Disordered" evidence="2">
    <location>
        <begin position="226"/>
        <end position="246"/>
    </location>
</feature>
<dbReference type="PANTHER" id="PTHR12357:SF129">
    <property type="entry name" value="YTH DOMAIN-CONTAINING FAMILY PROTEIN"/>
    <property type="match status" value="1"/>
</dbReference>
<sequence>MIFVKLLCLFAFIMMLCLIVFFDICRKWSLNYMLVLLSLCTLCSSESCSFYLYRISSFAFKFTFFLLIVMKFICCRFQNNCLKIDMPGDKKVVQSAESLASSGLKSDSRAKMDEQNSGSRKDNIASGMTPSFSGAAVSSVKSGVSKVAAEQGGHYPPTSYNDYQYPGLGGTYAQVDGSGHQGAYPDNASLLYYYSPYASGAFMGVDGQQPYFSSSEAMPGYSWNSKSATGSNGMKSNDYNSKRTMNPYATKSSSYGMDMKSRQQPTSTVPKSFLQSQQIKSLNKLGSAYQSAGLSKGYQPSGNYSSYPYQNQGLFSNYSMNYPSTGRLWNENDRYKPREKSYNNGESEELTRGPRAQALNVNVEEDKLVIPLTKDKYNLDEFPTKYDHAKFYVIKSYSEDDVHKCIKYDVWSSTPNGNKKLDAAYRDADGKANIFLFFSVNGSGQFVGVAEMIGPVDYEKNMEFWQLDKWNGFFPVKWHIIKDVPNTLLRHITLVNNDNRPVTYTRDTQEVGLKEGLEMLEIFKSYSPKTSLLDDLTFYENREKLLKARRVNKAAFQAEKNAQAGERIIGEGSMSTNGLKDPTASLINLTRNLSLGDKSAAI</sequence>